<dbReference type="GO" id="GO:0016231">
    <property type="term" value="F:beta-N-acetylglucosaminidase activity"/>
    <property type="evidence" value="ECO:0007669"/>
    <property type="project" value="TreeGrafter"/>
</dbReference>
<dbReference type="InterPro" id="IPR025705">
    <property type="entry name" value="Beta_hexosaminidase_sua/sub"/>
</dbReference>
<keyword evidence="4 9" id="KW-0732">Signal</keyword>
<keyword evidence="13" id="KW-1185">Reference proteome</keyword>
<dbReference type="EC" id="3.2.1.52" evidence="3"/>
<evidence type="ECO:0000256" key="3">
    <source>
        <dbReference type="ARBA" id="ARBA00012663"/>
    </source>
</evidence>
<dbReference type="InterPro" id="IPR015883">
    <property type="entry name" value="Glyco_hydro_20_cat"/>
</dbReference>
<dbReference type="SUPFAM" id="SSF55545">
    <property type="entry name" value="beta-N-acetylhexosaminidase-like domain"/>
    <property type="match status" value="1"/>
</dbReference>
<evidence type="ECO:0000256" key="9">
    <source>
        <dbReference type="SAM" id="SignalP"/>
    </source>
</evidence>
<proteinExistence type="inferred from homology"/>
<evidence type="ECO:0000256" key="5">
    <source>
        <dbReference type="ARBA" id="ARBA00022801"/>
    </source>
</evidence>
<dbReference type="Pfam" id="PF00728">
    <property type="entry name" value="Glyco_hydro_20"/>
    <property type="match status" value="1"/>
</dbReference>
<dbReference type="PANTHER" id="PTHR22600:SF26">
    <property type="entry name" value="BETA-N-ACETYLHEXOSAMINIDASE"/>
    <property type="match status" value="1"/>
</dbReference>
<dbReference type="PRINTS" id="PR00738">
    <property type="entry name" value="GLHYDRLASE20"/>
</dbReference>
<evidence type="ECO:0000313" key="13">
    <source>
        <dbReference type="Proteomes" id="UP000091820"/>
    </source>
</evidence>
<comment type="catalytic activity">
    <reaction evidence="1">
        <text>Hydrolysis of terminal non-reducing N-acetyl-D-hexosamine residues in N-acetyl-beta-D-hexosaminides.</text>
        <dbReference type="EC" id="3.2.1.52"/>
    </reaction>
</comment>
<sequence length="602" mass="69609">MSMFFVFFGLMFAANVDLMLGLPKDLIYGYECIENKCVKFQLNEENLKSALSLLVCHMLCGDTIGTLWPKPTGKIEYESDLLHIDRSDISFDTPEYPLYAHLWQVNEKRFNKIIDNKLPNMGIIKKGGSPMKIVIKLTSDDNVFEKMPKLTLSTDESYKLDVTKINGYVLAGIGAKNFFGIRHGLETLSQLMIYNDIQEELQILAKVSLKDKPAFKWRGIMLDTARNFYSVEAIKRTLDTMALVKLNTLHWHITDSQSFPMEVRAQPELYKIGAYSQKKVYSHENIIEIVDYGRARGIRIMPEFDAPAHVGEGWQNKNMTVCFNAKPWECYCAEPPCGQLDPTIDDMYSVLQDIYQDMFDLFDPDVFHMGGDEVSFECWNRTRSIRDWMTGMGWELETSDFMHLWGHFQMKAMQRIDYVAKQKHVPIILWTSKLTESAHIHKYLDKDRNFIQIWSNGFNTKVLNILKGGYQIIISNYNALYFDCGGASWVSDGNNWCTPYIGWQIVYDNRMESIAKDYMSQVLGAEATVWSEQIDEQNLDQRLWPRASALAERLWSNPHGNWRQAETRMLLHRHHLVNNGVAAEAIQPEWCLQNQNDCPAAY</sequence>
<protein>
    <recommendedName>
        <fullName evidence="3">beta-N-acetylhexosaminidase</fullName>
        <ecNumber evidence="3">3.2.1.52</ecNumber>
    </recommendedName>
</protein>
<evidence type="ECO:0000313" key="12">
    <source>
        <dbReference type="EnsemblMetazoa" id="GBRI022906-PA"/>
    </source>
</evidence>
<evidence type="ECO:0000256" key="6">
    <source>
        <dbReference type="ARBA" id="ARBA00023180"/>
    </source>
</evidence>
<dbReference type="InterPro" id="IPR029019">
    <property type="entry name" value="HEX_eukaryotic_N"/>
</dbReference>
<feature type="domain" description="Glycoside hydrolase family 20 catalytic" evidence="10">
    <location>
        <begin position="215"/>
        <end position="557"/>
    </location>
</feature>
<evidence type="ECO:0000256" key="8">
    <source>
        <dbReference type="PIRSR" id="PIRSR625705-1"/>
    </source>
</evidence>
<dbReference type="EnsemblMetazoa" id="GBRI022906-RA">
    <property type="protein sequence ID" value="GBRI022906-PA"/>
    <property type="gene ID" value="GBRI022906"/>
</dbReference>
<evidence type="ECO:0000256" key="2">
    <source>
        <dbReference type="ARBA" id="ARBA00006285"/>
    </source>
</evidence>
<organism evidence="12 13">
    <name type="scientific">Glossina brevipalpis</name>
    <dbReference type="NCBI Taxonomy" id="37001"/>
    <lineage>
        <taxon>Eukaryota</taxon>
        <taxon>Metazoa</taxon>
        <taxon>Ecdysozoa</taxon>
        <taxon>Arthropoda</taxon>
        <taxon>Hexapoda</taxon>
        <taxon>Insecta</taxon>
        <taxon>Pterygota</taxon>
        <taxon>Neoptera</taxon>
        <taxon>Endopterygota</taxon>
        <taxon>Diptera</taxon>
        <taxon>Brachycera</taxon>
        <taxon>Muscomorpha</taxon>
        <taxon>Hippoboscoidea</taxon>
        <taxon>Glossinidae</taxon>
        <taxon>Glossina</taxon>
    </lineage>
</organism>
<dbReference type="STRING" id="37001.A0A1A9WKE8"/>
<evidence type="ECO:0000259" key="11">
    <source>
        <dbReference type="Pfam" id="PF14845"/>
    </source>
</evidence>
<evidence type="ECO:0000256" key="7">
    <source>
        <dbReference type="ARBA" id="ARBA00023295"/>
    </source>
</evidence>
<name>A0A1A9WKE8_9MUSC</name>
<dbReference type="PANTHER" id="PTHR22600">
    <property type="entry name" value="BETA-HEXOSAMINIDASE"/>
    <property type="match status" value="1"/>
</dbReference>
<dbReference type="GO" id="GO:0030203">
    <property type="term" value="P:glycosaminoglycan metabolic process"/>
    <property type="evidence" value="ECO:0007669"/>
    <property type="project" value="TreeGrafter"/>
</dbReference>
<dbReference type="InterPro" id="IPR017853">
    <property type="entry name" value="GH"/>
</dbReference>
<keyword evidence="6" id="KW-0325">Glycoprotein</keyword>
<dbReference type="InterPro" id="IPR029018">
    <property type="entry name" value="Hex-like_dom2"/>
</dbReference>
<dbReference type="CDD" id="cd06562">
    <property type="entry name" value="GH20_HexA_HexB-like"/>
    <property type="match status" value="1"/>
</dbReference>
<feature type="chain" id="PRO_5008400406" description="beta-N-acetylhexosaminidase" evidence="9">
    <location>
        <begin position="22"/>
        <end position="602"/>
    </location>
</feature>
<feature type="signal peptide" evidence="9">
    <location>
        <begin position="1"/>
        <end position="21"/>
    </location>
</feature>
<dbReference type="Proteomes" id="UP000091820">
    <property type="component" value="Unassembled WGS sequence"/>
</dbReference>
<dbReference type="Pfam" id="PF14845">
    <property type="entry name" value="Glycohydro_20b2"/>
    <property type="match status" value="1"/>
</dbReference>
<reference evidence="12" key="2">
    <citation type="submission" date="2020-05" db="UniProtKB">
        <authorList>
            <consortium name="EnsemblMetazoa"/>
        </authorList>
    </citation>
    <scope>IDENTIFICATION</scope>
    <source>
        <strain evidence="12">IAEA</strain>
    </source>
</reference>
<keyword evidence="7" id="KW-0326">Glycosidase</keyword>
<feature type="active site" description="Proton donor" evidence="8">
    <location>
        <position position="373"/>
    </location>
</feature>
<dbReference type="AlphaFoldDB" id="A0A1A9WKE8"/>
<evidence type="ECO:0000259" key="10">
    <source>
        <dbReference type="Pfam" id="PF00728"/>
    </source>
</evidence>
<accession>A0A1A9WKE8</accession>
<keyword evidence="5" id="KW-0378">Hydrolase</keyword>
<evidence type="ECO:0000256" key="1">
    <source>
        <dbReference type="ARBA" id="ARBA00001231"/>
    </source>
</evidence>
<feature type="domain" description="Beta-hexosaminidase eukaryotic type N-terminal" evidence="11">
    <location>
        <begin position="68"/>
        <end position="191"/>
    </location>
</feature>
<dbReference type="GO" id="GO:0005886">
    <property type="term" value="C:plasma membrane"/>
    <property type="evidence" value="ECO:0007669"/>
    <property type="project" value="TreeGrafter"/>
</dbReference>
<dbReference type="VEuPathDB" id="VectorBase:GBRI022906"/>
<dbReference type="Gene3D" id="3.30.379.10">
    <property type="entry name" value="Chitobiase/beta-hexosaminidase domain 2-like"/>
    <property type="match status" value="1"/>
</dbReference>
<reference evidence="13" key="1">
    <citation type="submission" date="2014-03" db="EMBL/GenBank/DDBJ databases">
        <authorList>
            <person name="Aksoy S."/>
            <person name="Warren W."/>
            <person name="Wilson R.K."/>
        </authorList>
    </citation>
    <scope>NUCLEOTIDE SEQUENCE [LARGE SCALE GENOMIC DNA]</scope>
    <source>
        <strain evidence="13">IAEA</strain>
    </source>
</reference>
<evidence type="ECO:0000256" key="4">
    <source>
        <dbReference type="ARBA" id="ARBA00022729"/>
    </source>
</evidence>
<dbReference type="SUPFAM" id="SSF51445">
    <property type="entry name" value="(Trans)glycosidases"/>
    <property type="match status" value="1"/>
</dbReference>
<dbReference type="GO" id="GO:0005975">
    <property type="term" value="P:carbohydrate metabolic process"/>
    <property type="evidence" value="ECO:0007669"/>
    <property type="project" value="InterPro"/>
</dbReference>
<dbReference type="Gene3D" id="3.20.20.80">
    <property type="entry name" value="Glycosidases"/>
    <property type="match status" value="1"/>
</dbReference>
<comment type="similarity">
    <text evidence="2">Belongs to the glycosyl hydrolase 20 family.</text>
</comment>
<dbReference type="FunFam" id="3.20.20.80:FF:000063">
    <property type="entry name" value="Beta-hexosaminidase"/>
    <property type="match status" value="1"/>
</dbReference>